<dbReference type="Proteomes" id="UP001189429">
    <property type="component" value="Unassembled WGS sequence"/>
</dbReference>
<dbReference type="EMBL" id="CAUYUJ010016429">
    <property type="protein sequence ID" value="CAK0865231.1"/>
    <property type="molecule type" value="Genomic_DNA"/>
</dbReference>
<evidence type="ECO:0000313" key="1">
    <source>
        <dbReference type="EMBL" id="CAK0865231.1"/>
    </source>
</evidence>
<sequence length="396" mass="43596">MARAPPGLLRGRVESLLADYESERAADVFGLGPSGNAATREQWFQDTVSSDFSFLAAVHLASERLATPKGSAAVYRYQFDGFGGRGDAFHAAELGLMLGEGSREAPETQRAVRNAWLDSWAAFARTGDPSTAAWDPWGVTETFAKPVVRKRRAKEEAGKKQDKFLEEAGPQVGQLASYLKKELGEMITDKLGEQDTRMQAIEEKMPGLAKVSDEGSDYLENRLDGSCEKVASLEERLAKLEAADPAPGDPGLAAELAEIRKKVEAKTSLNEGQNDGELTYECRLIAYVANLGWDTPAAEASCEGNRKQFTKNARRTKNEQKPNRMTHRIHEELEQIEGRRAGDKKAVTKDLSTKSVRVGDSTAGFCKGLEWQWCQAARDRYTVEDLDIAKAYAEQP</sequence>
<dbReference type="Gene3D" id="3.40.50.1820">
    <property type="entry name" value="alpha/beta hydrolase"/>
    <property type="match status" value="1"/>
</dbReference>
<name>A0ABN9UY90_9DINO</name>
<proteinExistence type="predicted"/>
<reference evidence="1" key="1">
    <citation type="submission" date="2023-10" db="EMBL/GenBank/DDBJ databases">
        <authorList>
            <person name="Chen Y."/>
            <person name="Shah S."/>
            <person name="Dougan E. K."/>
            <person name="Thang M."/>
            <person name="Chan C."/>
        </authorList>
    </citation>
    <scope>NUCLEOTIDE SEQUENCE [LARGE SCALE GENOMIC DNA]</scope>
</reference>
<gene>
    <name evidence="1" type="ORF">PCOR1329_LOCUS52812</name>
</gene>
<dbReference type="SUPFAM" id="SSF53474">
    <property type="entry name" value="alpha/beta-Hydrolases"/>
    <property type="match status" value="1"/>
</dbReference>
<organism evidence="1 2">
    <name type="scientific">Prorocentrum cordatum</name>
    <dbReference type="NCBI Taxonomy" id="2364126"/>
    <lineage>
        <taxon>Eukaryota</taxon>
        <taxon>Sar</taxon>
        <taxon>Alveolata</taxon>
        <taxon>Dinophyceae</taxon>
        <taxon>Prorocentrales</taxon>
        <taxon>Prorocentraceae</taxon>
        <taxon>Prorocentrum</taxon>
    </lineage>
</organism>
<protein>
    <recommendedName>
        <fullName evidence="3">Carboxylesterase type B domain-containing protein</fullName>
    </recommendedName>
</protein>
<comment type="caution">
    <text evidence="1">The sequence shown here is derived from an EMBL/GenBank/DDBJ whole genome shotgun (WGS) entry which is preliminary data.</text>
</comment>
<evidence type="ECO:0000313" key="2">
    <source>
        <dbReference type="Proteomes" id="UP001189429"/>
    </source>
</evidence>
<accession>A0ABN9UY90</accession>
<keyword evidence="2" id="KW-1185">Reference proteome</keyword>
<evidence type="ECO:0008006" key="3">
    <source>
        <dbReference type="Google" id="ProtNLM"/>
    </source>
</evidence>
<dbReference type="InterPro" id="IPR029058">
    <property type="entry name" value="AB_hydrolase_fold"/>
</dbReference>